<protein>
    <recommendedName>
        <fullName evidence="3">Gluconate 2-dehydrogenase subunit 3 family protein</fullName>
    </recommendedName>
</protein>
<gene>
    <name evidence="1" type="ORF">CNF02_12180</name>
</gene>
<comment type="caution">
    <text evidence="1">The sequence shown here is derived from an EMBL/GenBank/DDBJ whole genome shotgun (WGS) entry which is preliminary data.</text>
</comment>
<evidence type="ECO:0008006" key="3">
    <source>
        <dbReference type="Google" id="ProtNLM"/>
    </source>
</evidence>
<dbReference type="EMBL" id="NTJZ01000017">
    <property type="protein sequence ID" value="PDH32410.1"/>
    <property type="molecule type" value="Genomic_DNA"/>
</dbReference>
<dbReference type="Proteomes" id="UP000219329">
    <property type="component" value="Unassembled WGS sequence"/>
</dbReference>
<dbReference type="AlphaFoldDB" id="A0A2A5W7G0"/>
<evidence type="ECO:0000313" key="2">
    <source>
        <dbReference type="Proteomes" id="UP000219329"/>
    </source>
</evidence>
<dbReference type="InterPro" id="IPR027056">
    <property type="entry name" value="Gluconate_2DH_su3"/>
</dbReference>
<sequence length="172" mass="19049">MKTRREVLQGMIVSIGGASLLAACKGVVRVNPSSADGLEFYSSDELALVSRVSDLVIPRTETPGALDVNVPGFLDALLAEWADTDTKREQHNNLRQLNSELGQDFASVDYITAESRLSELDTRAFENQPRQHNEYRALKGLITQAYFASEEGALQEQKWVAIPGRWDPSVEI</sequence>
<accession>A0A2A5W7G0</accession>
<reference evidence="1 2" key="1">
    <citation type="submission" date="2017-08" db="EMBL/GenBank/DDBJ databases">
        <title>Fine stratification of microbial communities through a metagenomic profile of the photic zone.</title>
        <authorList>
            <person name="Haro-Moreno J.M."/>
            <person name="Lopez-Perez M."/>
            <person name="De La Torre J."/>
            <person name="Picazo A."/>
            <person name="Camacho A."/>
            <person name="Rodriguez-Valera F."/>
        </authorList>
    </citation>
    <scope>NUCLEOTIDE SEQUENCE [LARGE SCALE GENOMIC DNA]</scope>
    <source>
        <strain evidence="1">MED-G28</strain>
    </source>
</reference>
<name>A0A2A5W7G0_9GAMM</name>
<evidence type="ECO:0000313" key="1">
    <source>
        <dbReference type="EMBL" id="PDH32410.1"/>
    </source>
</evidence>
<proteinExistence type="predicted"/>
<dbReference type="PROSITE" id="PS51257">
    <property type="entry name" value="PROKAR_LIPOPROTEIN"/>
    <property type="match status" value="1"/>
</dbReference>
<dbReference type="Pfam" id="PF13618">
    <property type="entry name" value="Gluconate_2-dh3"/>
    <property type="match status" value="1"/>
</dbReference>
<organism evidence="1 2">
    <name type="scientific">OM182 bacterium MED-G28</name>
    <dbReference type="NCBI Taxonomy" id="1986256"/>
    <lineage>
        <taxon>Bacteria</taxon>
        <taxon>Pseudomonadati</taxon>
        <taxon>Pseudomonadota</taxon>
        <taxon>Gammaproteobacteria</taxon>
        <taxon>OMG group</taxon>
        <taxon>OM182 clade</taxon>
    </lineage>
</organism>